<proteinExistence type="inferred from homology"/>
<feature type="non-terminal residue" evidence="3">
    <location>
        <position position="1"/>
    </location>
</feature>
<dbReference type="SUPFAM" id="SSF53756">
    <property type="entry name" value="UDP-Glycosyltransferase/glycogen phosphorylase"/>
    <property type="match status" value="1"/>
</dbReference>
<dbReference type="PANTHER" id="PTHR11468">
    <property type="entry name" value="GLYCOGEN PHOSPHORYLASE"/>
    <property type="match status" value="1"/>
</dbReference>
<keyword evidence="2" id="KW-0663">Pyridoxal phosphate</keyword>
<dbReference type="EC" id="2.4.1.1" evidence="2"/>
<keyword evidence="2" id="KW-0119">Carbohydrate metabolism</keyword>
<evidence type="ECO:0000313" key="4">
    <source>
        <dbReference type="Proteomes" id="UP000789405"/>
    </source>
</evidence>
<accession>A0A9N9K010</accession>
<organism evidence="3 4">
    <name type="scientific">Dentiscutata erythropus</name>
    <dbReference type="NCBI Taxonomy" id="1348616"/>
    <lineage>
        <taxon>Eukaryota</taxon>
        <taxon>Fungi</taxon>
        <taxon>Fungi incertae sedis</taxon>
        <taxon>Mucoromycota</taxon>
        <taxon>Glomeromycotina</taxon>
        <taxon>Glomeromycetes</taxon>
        <taxon>Diversisporales</taxon>
        <taxon>Gigasporaceae</taxon>
        <taxon>Dentiscutata</taxon>
    </lineage>
</organism>
<comment type="caution">
    <text evidence="3">The sequence shown here is derived from an EMBL/GenBank/DDBJ whole genome shotgun (WGS) entry which is preliminary data.</text>
</comment>
<dbReference type="GO" id="GO:0030170">
    <property type="term" value="F:pyridoxal phosphate binding"/>
    <property type="evidence" value="ECO:0007669"/>
    <property type="project" value="TreeGrafter"/>
</dbReference>
<dbReference type="AlphaFoldDB" id="A0A9N9K010"/>
<comment type="catalytic activity">
    <reaction evidence="2">
        <text>[(1-&gt;4)-alpha-D-glucosyl](n) + phosphate = [(1-&gt;4)-alpha-D-glucosyl](n-1) + alpha-D-glucose 1-phosphate</text>
        <dbReference type="Rhea" id="RHEA:41732"/>
        <dbReference type="Rhea" id="RHEA-COMP:9584"/>
        <dbReference type="Rhea" id="RHEA-COMP:9586"/>
        <dbReference type="ChEBI" id="CHEBI:15444"/>
        <dbReference type="ChEBI" id="CHEBI:43474"/>
        <dbReference type="ChEBI" id="CHEBI:58601"/>
        <dbReference type="EC" id="2.4.1.1"/>
    </reaction>
</comment>
<keyword evidence="2" id="KW-0328">Glycosyltransferase</keyword>
<keyword evidence="2" id="KW-0808">Transferase</keyword>
<dbReference type="GO" id="GO:0008184">
    <property type="term" value="F:glycogen phosphorylase activity"/>
    <property type="evidence" value="ECO:0007669"/>
    <property type="project" value="InterPro"/>
</dbReference>
<dbReference type="EMBL" id="CAJVPY010038414">
    <property type="protein sequence ID" value="CAG8803925.1"/>
    <property type="molecule type" value="Genomic_DNA"/>
</dbReference>
<name>A0A9N9K010_9GLOM</name>
<dbReference type="GO" id="GO:0005980">
    <property type="term" value="P:glycogen catabolic process"/>
    <property type="evidence" value="ECO:0007669"/>
    <property type="project" value="TreeGrafter"/>
</dbReference>
<dbReference type="OrthoDB" id="3261597at2759"/>
<evidence type="ECO:0000256" key="1">
    <source>
        <dbReference type="ARBA" id="ARBA00006047"/>
    </source>
</evidence>
<dbReference type="InterPro" id="IPR000811">
    <property type="entry name" value="Glyco_trans_35"/>
</dbReference>
<dbReference type="Proteomes" id="UP000789405">
    <property type="component" value="Unassembled WGS sequence"/>
</dbReference>
<sequence>NHTEDDPKARLLSSLELLLGRSLDNTLLNLGLKESFGEGIKNLGFRMKDVLDEEVDVALGNGGLGRLATYYMDSLATLIYPA</sequence>
<reference evidence="3" key="1">
    <citation type="submission" date="2021-06" db="EMBL/GenBank/DDBJ databases">
        <authorList>
            <person name="Kallberg Y."/>
            <person name="Tangrot J."/>
            <person name="Rosling A."/>
        </authorList>
    </citation>
    <scope>NUCLEOTIDE SEQUENCE</scope>
    <source>
        <strain evidence="3">MA453B</strain>
    </source>
</reference>
<dbReference type="Gene3D" id="3.40.50.2000">
    <property type="entry name" value="Glycogen Phosphorylase B"/>
    <property type="match status" value="1"/>
</dbReference>
<comment type="function">
    <text evidence="2">Allosteric enzyme that catalyzes the rate-limiting step in glycogen catabolism, the phosphorolytic cleavage of glycogen to produce glucose-1-phosphate, and plays a central role in maintaining cellular and organismal glucose homeostasis.</text>
</comment>
<comment type="similarity">
    <text evidence="1 2">Belongs to the glycogen phosphorylase family.</text>
</comment>
<gene>
    <name evidence="3" type="ORF">DERYTH_LOCUS23993</name>
</gene>
<dbReference type="Pfam" id="PF00343">
    <property type="entry name" value="Phosphorylase"/>
    <property type="match status" value="1"/>
</dbReference>
<comment type="cofactor">
    <cofactor evidence="2">
        <name>pyridoxal 5'-phosphate</name>
        <dbReference type="ChEBI" id="CHEBI:597326"/>
    </cofactor>
</comment>
<dbReference type="GO" id="GO:0005737">
    <property type="term" value="C:cytoplasm"/>
    <property type="evidence" value="ECO:0007669"/>
    <property type="project" value="TreeGrafter"/>
</dbReference>
<evidence type="ECO:0000313" key="3">
    <source>
        <dbReference type="EMBL" id="CAG8803925.1"/>
    </source>
</evidence>
<protein>
    <recommendedName>
        <fullName evidence="2">Alpha-1,4 glucan phosphorylase</fullName>
        <ecNumber evidence="2">2.4.1.1</ecNumber>
    </recommendedName>
</protein>
<evidence type="ECO:0000256" key="2">
    <source>
        <dbReference type="RuleBase" id="RU000587"/>
    </source>
</evidence>
<keyword evidence="4" id="KW-1185">Reference proteome</keyword>
<dbReference type="PANTHER" id="PTHR11468:SF3">
    <property type="entry name" value="GLYCOGEN PHOSPHORYLASE, LIVER FORM"/>
    <property type="match status" value="1"/>
</dbReference>